<dbReference type="RefSeq" id="WP_137328659.1">
    <property type="nucleotide sequence ID" value="NZ_CP040058.1"/>
</dbReference>
<dbReference type="OrthoDB" id="2065056at2"/>
<proteinExistence type="predicted"/>
<gene>
    <name evidence="2" type="ORF">AR1Y2_1797</name>
</gene>
<feature type="transmembrane region" description="Helical" evidence="1">
    <location>
        <begin position="7"/>
        <end position="26"/>
    </location>
</feature>
<accession>A0A4P8IEJ0</accession>
<feature type="transmembrane region" description="Helical" evidence="1">
    <location>
        <begin position="46"/>
        <end position="73"/>
    </location>
</feature>
<keyword evidence="3" id="KW-1185">Reference proteome</keyword>
<keyword evidence="1" id="KW-1133">Transmembrane helix</keyword>
<sequence>MNNKRNMMLTIMSVILLIAGILNIVSNVTLLTSGKLMQMAMEQVKLSGVILSVYLVICIIFGALEIVCCIYGLKAAKHFEFGETCFNLAIGLLAAAIIIFIFNLFANGFTVSSLGGFVFPLLYLFSIKFCK</sequence>
<organism evidence="2 3">
    <name type="scientific">Anaerostipes rhamnosivorans</name>
    <dbReference type="NCBI Taxonomy" id="1229621"/>
    <lineage>
        <taxon>Bacteria</taxon>
        <taxon>Bacillati</taxon>
        <taxon>Bacillota</taxon>
        <taxon>Clostridia</taxon>
        <taxon>Lachnospirales</taxon>
        <taxon>Lachnospiraceae</taxon>
        <taxon>Anaerostipes</taxon>
    </lineage>
</organism>
<dbReference type="EMBL" id="CP040058">
    <property type="protein sequence ID" value="QCP35251.1"/>
    <property type="molecule type" value="Genomic_DNA"/>
</dbReference>
<evidence type="ECO:0000313" key="2">
    <source>
        <dbReference type="EMBL" id="QCP35251.1"/>
    </source>
</evidence>
<keyword evidence="1" id="KW-0812">Transmembrane</keyword>
<dbReference type="AlphaFoldDB" id="A0A4P8IEJ0"/>
<dbReference type="Proteomes" id="UP000298653">
    <property type="component" value="Chromosome"/>
</dbReference>
<keyword evidence="1" id="KW-0472">Membrane</keyword>
<reference evidence="2 3" key="1">
    <citation type="submission" date="2019-05" db="EMBL/GenBank/DDBJ databases">
        <title>Complete genome sequencing of Anaerostipes rhamnosivorans.</title>
        <authorList>
            <person name="Bui T.P.N."/>
            <person name="de Vos W.M."/>
        </authorList>
    </citation>
    <scope>NUCLEOTIDE SEQUENCE [LARGE SCALE GENOMIC DNA]</scope>
    <source>
        <strain evidence="2 3">1y2</strain>
    </source>
</reference>
<dbReference type="KEGG" id="arf:AR1Y2_1797"/>
<evidence type="ECO:0000256" key="1">
    <source>
        <dbReference type="SAM" id="Phobius"/>
    </source>
</evidence>
<evidence type="ECO:0000313" key="3">
    <source>
        <dbReference type="Proteomes" id="UP000298653"/>
    </source>
</evidence>
<feature type="transmembrane region" description="Helical" evidence="1">
    <location>
        <begin position="111"/>
        <end position="130"/>
    </location>
</feature>
<protein>
    <submittedName>
        <fullName evidence="2">Uncharacterized protein</fullName>
    </submittedName>
</protein>
<name>A0A4P8IEJ0_9FIRM</name>
<feature type="transmembrane region" description="Helical" evidence="1">
    <location>
        <begin position="85"/>
        <end position="105"/>
    </location>
</feature>